<evidence type="ECO:0000313" key="7">
    <source>
        <dbReference type="Proteomes" id="UP000027920"/>
    </source>
</evidence>
<name>A0A072NWB1_9EURO</name>
<accession>A0A072NWB1</accession>
<dbReference type="HOGENOM" id="CLU_022501_0_0_1"/>
<keyword evidence="5" id="KW-1133">Transmembrane helix</keyword>
<keyword evidence="3" id="KW-0442">Lipid degradation</keyword>
<sequence length="338" mass="37040">MLRLAPVLRPRWTWRYALGVTAATYLIYCFLFASPLFSSKLPHYTGPHAVGAIDIEAPVEARRAHEARFKHDNEPAFQVETVLFTLYYPATKGIVSTKPQHLWVPRPLGIVGAGYARFAHISNTVTDSIFTFALWVLVGRTTIPAQVDVPLHGSLASEVQTPGNTAHALSTSSDSLPVMVFSHGFASSRTQYTRYLGELASRGFVVAALEHRDGSAPGSIVMRQNAEHEHRLMFALRHLRHDSGLDGASFKQAQLDFRQIEIEETVRVLRHIDEGRGDQIFAGNLRGEGQDLKGWRGRLAINNATIGGHSFGATLALQTLKDGPSTALPFGGAVVLDP</sequence>
<evidence type="ECO:0000256" key="5">
    <source>
        <dbReference type="SAM" id="Phobius"/>
    </source>
</evidence>
<dbReference type="AlphaFoldDB" id="A0A072NWB1"/>
<keyword evidence="4" id="KW-0443">Lipid metabolism</keyword>
<keyword evidence="5" id="KW-0812">Transmembrane</keyword>
<evidence type="ECO:0000256" key="3">
    <source>
        <dbReference type="ARBA" id="ARBA00022963"/>
    </source>
</evidence>
<evidence type="ECO:0000256" key="4">
    <source>
        <dbReference type="ARBA" id="ARBA00023098"/>
    </source>
</evidence>
<keyword evidence="5" id="KW-0472">Membrane</keyword>
<dbReference type="InterPro" id="IPR029058">
    <property type="entry name" value="AB_hydrolase_fold"/>
</dbReference>
<dbReference type="PANTHER" id="PTHR10272:SF11">
    <property type="entry name" value="PHOSPHOLIPASE-RELATED"/>
    <property type="match status" value="1"/>
</dbReference>
<keyword evidence="2" id="KW-0378">Hydrolase</keyword>
<proteinExistence type="predicted"/>
<dbReference type="EC" id="3.1.1.47" evidence="1"/>
<protein>
    <recommendedName>
        <fullName evidence="1">1-alkyl-2-acetylglycerophosphocholine esterase</fullName>
        <ecNumber evidence="1">3.1.1.47</ecNumber>
    </recommendedName>
</protein>
<dbReference type="PIRSF" id="PIRSF018169">
    <property type="entry name" value="PAF_acetylhydrolase"/>
    <property type="match status" value="1"/>
</dbReference>
<evidence type="ECO:0000256" key="2">
    <source>
        <dbReference type="ARBA" id="ARBA00022801"/>
    </source>
</evidence>
<organism evidence="6 7">
    <name type="scientific">Exophiala aquamarina CBS 119918</name>
    <dbReference type="NCBI Taxonomy" id="1182545"/>
    <lineage>
        <taxon>Eukaryota</taxon>
        <taxon>Fungi</taxon>
        <taxon>Dikarya</taxon>
        <taxon>Ascomycota</taxon>
        <taxon>Pezizomycotina</taxon>
        <taxon>Eurotiomycetes</taxon>
        <taxon>Chaetothyriomycetidae</taxon>
        <taxon>Chaetothyriales</taxon>
        <taxon>Herpotrichiellaceae</taxon>
        <taxon>Exophiala</taxon>
    </lineage>
</organism>
<dbReference type="PANTHER" id="PTHR10272">
    <property type="entry name" value="PLATELET-ACTIVATING FACTOR ACETYLHYDROLASE"/>
    <property type="match status" value="1"/>
</dbReference>
<dbReference type="RefSeq" id="XP_013254287.1">
    <property type="nucleotide sequence ID" value="XM_013398833.1"/>
</dbReference>
<dbReference type="SUPFAM" id="SSF53474">
    <property type="entry name" value="alpha/beta-Hydrolases"/>
    <property type="match status" value="1"/>
</dbReference>
<dbReference type="STRING" id="1182545.A0A072NWB1"/>
<evidence type="ECO:0000256" key="1">
    <source>
        <dbReference type="ARBA" id="ARBA00013201"/>
    </source>
</evidence>
<reference evidence="6 7" key="1">
    <citation type="submission" date="2013-03" db="EMBL/GenBank/DDBJ databases">
        <title>The Genome Sequence of Exophiala aquamarina CBS 119918.</title>
        <authorList>
            <consortium name="The Broad Institute Genomics Platform"/>
            <person name="Cuomo C."/>
            <person name="de Hoog S."/>
            <person name="Gorbushina A."/>
            <person name="Walker B."/>
            <person name="Young S.K."/>
            <person name="Zeng Q."/>
            <person name="Gargeya S."/>
            <person name="Fitzgerald M."/>
            <person name="Haas B."/>
            <person name="Abouelleil A."/>
            <person name="Allen A.W."/>
            <person name="Alvarado L."/>
            <person name="Arachchi H.M."/>
            <person name="Berlin A.M."/>
            <person name="Chapman S.B."/>
            <person name="Gainer-Dewar J."/>
            <person name="Goldberg J."/>
            <person name="Griggs A."/>
            <person name="Gujja S."/>
            <person name="Hansen M."/>
            <person name="Howarth C."/>
            <person name="Imamovic A."/>
            <person name="Ireland A."/>
            <person name="Larimer J."/>
            <person name="McCowan C."/>
            <person name="Murphy C."/>
            <person name="Pearson M."/>
            <person name="Poon T.W."/>
            <person name="Priest M."/>
            <person name="Roberts A."/>
            <person name="Saif S."/>
            <person name="Shea T."/>
            <person name="Sisk P."/>
            <person name="Sykes S."/>
            <person name="Wortman J."/>
            <person name="Nusbaum C."/>
            <person name="Birren B."/>
        </authorList>
    </citation>
    <scope>NUCLEOTIDE SEQUENCE [LARGE SCALE GENOMIC DNA]</scope>
    <source>
        <strain evidence="6 7">CBS 119918</strain>
    </source>
</reference>
<dbReference type="GeneID" id="25287226"/>
<dbReference type="InterPro" id="IPR016715">
    <property type="entry name" value="PAF_acetylhydro_eukaryote"/>
</dbReference>
<dbReference type="Gene3D" id="3.40.50.1820">
    <property type="entry name" value="alpha/beta hydrolase"/>
    <property type="match status" value="1"/>
</dbReference>
<dbReference type="EMBL" id="AMGV01000022">
    <property type="protein sequence ID" value="KEF51697.1"/>
    <property type="molecule type" value="Genomic_DNA"/>
</dbReference>
<dbReference type="GO" id="GO:0016042">
    <property type="term" value="P:lipid catabolic process"/>
    <property type="evidence" value="ECO:0007669"/>
    <property type="project" value="UniProtKB-KW"/>
</dbReference>
<evidence type="ECO:0000313" key="6">
    <source>
        <dbReference type="EMBL" id="KEF51697.1"/>
    </source>
</evidence>
<dbReference type="OrthoDB" id="2363873at2759"/>
<dbReference type="Proteomes" id="UP000027920">
    <property type="component" value="Unassembled WGS sequence"/>
</dbReference>
<comment type="caution">
    <text evidence="6">The sequence shown here is derived from an EMBL/GenBank/DDBJ whole genome shotgun (WGS) entry which is preliminary data.</text>
</comment>
<gene>
    <name evidence="6" type="ORF">A1O9_12332</name>
</gene>
<keyword evidence="7" id="KW-1185">Reference proteome</keyword>
<dbReference type="GO" id="GO:0003847">
    <property type="term" value="F:1-alkyl-2-acetylglycerophosphocholine esterase activity"/>
    <property type="evidence" value="ECO:0007669"/>
    <property type="project" value="UniProtKB-EC"/>
</dbReference>
<feature type="transmembrane region" description="Helical" evidence="5">
    <location>
        <begin position="12"/>
        <end position="33"/>
    </location>
</feature>
<dbReference type="Pfam" id="PF03403">
    <property type="entry name" value="PAF-AH_p_II"/>
    <property type="match status" value="1"/>
</dbReference>
<dbReference type="VEuPathDB" id="FungiDB:A1O9_12332"/>